<feature type="domain" description="Streptomycin biosynthesis protein StrF" evidence="1">
    <location>
        <begin position="13"/>
        <end position="226"/>
    </location>
</feature>
<protein>
    <submittedName>
        <fullName evidence="2">Glycosyl transferase family 2</fullName>
    </submittedName>
</protein>
<dbReference type="Pfam" id="PF13712">
    <property type="entry name" value="Glyco_tranf_2_5"/>
    <property type="match status" value="1"/>
</dbReference>
<keyword evidence="2" id="KW-0808">Transferase</keyword>
<dbReference type="EMBL" id="SMAA01000006">
    <property type="protein sequence ID" value="TCS79623.1"/>
    <property type="molecule type" value="Genomic_DNA"/>
</dbReference>
<evidence type="ECO:0000259" key="1">
    <source>
        <dbReference type="Pfam" id="PF13712"/>
    </source>
</evidence>
<keyword evidence="3" id="KW-1185">Reference proteome</keyword>
<name>A0A4R3K9R5_9FIRM</name>
<dbReference type="InterPro" id="IPR029044">
    <property type="entry name" value="Nucleotide-diphossugar_trans"/>
</dbReference>
<dbReference type="RefSeq" id="WP_165874460.1">
    <property type="nucleotide sequence ID" value="NZ_SMAA01000006.1"/>
</dbReference>
<dbReference type="InterPro" id="IPR059123">
    <property type="entry name" value="StrF_dom"/>
</dbReference>
<proteinExistence type="predicted"/>
<sequence>MKTNPYIDGKKICFIVCTNDEKKYNKCLQFIRKINIPNGYKKENLIVYGAHSITSGYNAAMKKTNAKYKIYLHHDVYIINSNIIYDILNLFKTHPKLGLLGIAGAKLLPTNCIWGAGTGKYGKIYHYFPKEDKVLFTDFSNGAKMAFDYEDVEAIDGVLMITQYDIFWREDIFKGWHYYDLSQCMEFKKNGYKVGIPNVDEPWCIHETGMNLTGYKEAQKIFIKEYGKFLGLY</sequence>
<dbReference type="SUPFAM" id="SSF53448">
    <property type="entry name" value="Nucleotide-diphospho-sugar transferases"/>
    <property type="match status" value="1"/>
</dbReference>
<evidence type="ECO:0000313" key="3">
    <source>
        <dbReference type="Proteomes" id="UP000295188"/>
    </source>
</evidence>
<dbReference type="Gene3D" id="3.90.550.10">
    <property type="entry name" value="Spore Coat Polysaccharide Biosynthesis Protein SpsA, Chain A"/>
    <property type="match status" value="1"/>
</dbReference>
<dbReference type="AlphaFoldDB" id="A0A4R3K9R5"/>
<comment type="caution">
    <text evidence="2">The sequence shown here is derived from an EMBL/GenBank/DDBJ whole genome shotgun (WGS) entry which is preliminary data.</text>
</comment>
<dbReference type="GO" id="GO:0016740">
    <property type="term" value="F:transferase activity"/>
    <property type="evidence" value="ECO:0007669"/>
    <property type="project" value="UniProtKB-KW"/>
</dbReference>
<accession>A0A4R3K9R5</accession>
<reference evidence="2 3" key="1">
    <citation type="submission" date="2019-03" db="EMBL/GenBank/DDBJ databases">
        <title>Genomic Encyclopedia of Type Strains, Phase IV (KMG-IV): sequencing the most valuable type-strain genomes for metagenomic binning, comparative biology and taxonomic classification.</title>
        <authorList>
            <person name="Goeker M."/>
        </authorList>
    </citation>
    <scope>NUCLEOTIDE SEQUENCE [LARGE SCALE GENOMIC DNA]</scope>
    <source>
        <strain evidence="2 3">DSM 20467</strain>
    </source>
</reference>
<gene>
    <name evidence="2" type="ORF">EDC37_10638</name>
</gene>
<organism evidence="2 3">
    <name type="scientific">Pectinatus cerevisiiphilus</name>
    <dbReference type="NCBI Taxonomy" id="86956"/>
    <lineage>
        <taxon>Bacteria</taxon>
        <taxon>Bacillati</taxon>
        <taxon>Bacillota</taxon>
        <taxon>Negativicutes</taxon>
        <taxon>Selenomonadales</taxon>
        <taxon>Selenomonadaceae</taxon>
        <taxon>Pectinatus</taxon>
    </lineage>
</organism>
<evidence type="ECO:0000313" key="2">
    <source>
        <dbReference type="EMBL" id="TCS79623.1"/>
    </source>
</evidence>
<dbReference type="Proteomes" id="UP000295188">
    <property type="component" value="Unassembled WGS sequence"/>
</dbReference>